<protein>
    <submittedName>
        <fullName evidence="1">Uncharacterized protein</fullName>
    </submittedName>
</protein>
<proteinExistence type="predicted"/>
<reference evidence="1" key="1">
    <citation type="submission" date="2020-11" db="EMBL/GenBank/DDBJ databases">
        <title>Azospira inquinata sp. nov.</title>
        <authorList>
            <person name="Moe W.M."/>
            <person name="Mikes M.C."/>
        </authorList>
    </citation>
    <scope>NUCLEOTIDE SEQUENCE</scope>
    <source>
        <strain evidence="1">Azo-3</strain>
    </source>
</reference>
<organism evidence="1 2">
    <name type="scientific">Azospira inquinata</name>
    <dbReference type="NCBI Taxonomy" id="2785627"/>
    <lineage>
        <taxon>Bacteria</taxon>
        <taxon>Pseudomonadati</taxon>
        <taxon>Pseudomonadota</taxon>
        <taxon>Betaproteobacteria</taxon>
        <taxon>Rhodocyclales</taxon>
        <taxon>Rhodocyclaceae</taxon>
        <taxon>Azospira</taxon>
    </lineage>
</organism>
<keyword evidence="2" id="KW-1185">Reference proteome</keyword>
<dbReference type="Proteomes" id="UP000683428">
    <property type="component" value="Chromosome"/>
</dbReference>
<sequence>MGVALGLLLGQLWGCATRSGPDGHQESRFDPRALAKTDIDRVAEIDQREVMSGLHRLAEKLYRRNPREWKKANQTSLEGAVERIFLTVPRPGGEDPWPELEGRREGKAASLAFREDYHGDRVLALMVGLVTMARAAFENKTEFFLFDSLNAQKLYNSARNLEIASWRLNHSRDGAGELFLLSNDLDGASRNLSFEREMGRMIALLDFLALVMEDKTGRTVNQVAQNLATAVFLPVAALSPIK</sequence>
<name>A0A975XW46_9RHOO</name>
<dbReference type="KEGG" id="aiq:Azoinq_10435"/>
<dbReference type="EMBL" id="CP064782">
    <property type="protein sequence ID" value="QWT50523.1"/>
    <property type="molecule type" value="Genomic_DNA"/>
</dbReference>
<dbReference type="AlphaFoldDB" id="A0A975XW46"/>
<accession>A0A975XW46</accession>
<gene>
    <name evidence="1" type="ORF">Azoinq_10435</name>
</gene>
<evidence type="ECO:0000313" key="1">
    <source>
        <dbReference type="EMBL" id="QWT50523.1"/>
    </source>
</evidence>
<evidence type="ECO:0000313" key="2">
    <source>
        <dbReference type="Proteomes" id="UP000683428"/>
    </source>
</evidence>